<feature type="region of interest" description="Disordered" evidence="1">
    <location>
        <begin position="1"/>
        <end position="30"/>
    </location>
</feature>
<evidence type="ECO:0000313" key="2">
    <source>
        <dbReference type="EMBL" id="MCD7454680.1"/>
    </source>
</evidence>
<accession>A0ABS8S6D3</accession>
<reference evidence="2 3" key="1">
    <citation type="journal article" date="2021" name="BMC Genomics">
        <title>Datura genome reveals duplications of psychoactive alkaloid biosynthetic genes and high mutation rate following tissue culture.</title>
        <authorList>
            <person name="Rajewski A."/>
            <person name="Carter-House D."/>
            <person name="Stajich J."/>
            <person name="Litt A."/>
        </authorList>
    </citation>
    <scope>NUCLEOTIDE SEQUENCE [LARGE SCALE GENOMIC DNA]</scope>
    <source>
        <strain evidence="2">AR-01</strain>
    </source>
</reference>
<dbReference type="EMBL" id="JACEIK010000310">
    <property type="protein sequence ID" value="MCD7454680.1"/>
    <property type="molecule type" value="Genomic_DNA"/>
</dbReference>
<proteinExistence type="predicted"/>
<evidence type="ECO:0000256" key="1">
    <source>
        <dbReference type="SAM" id="MobiDB-lite"/>
    </source>
</evidence>
<dbReference type="Proteomes" id="UP000823775">
    <property type="component" value="Unassembled WGS sequence"/>
</dbReference>
<comment type="caution">
    <text evidence="2">The sequence shown here is derived from an EMBL/GenBank/DDBJ whole genome shotgun (WGS) entry which is preliminary data.</text>
</comment>
<protein>
    <submittedName>
        <fullName evidence="2">Uncharacterized protein</fullName>
    </submittedName>
</protein>
<sequence>MAKHVKMMDGAKKGKAQMDTSRNKKSGKVGVRNGGLLNLDKASLWDLGTQCRLFHCTSSSFGPDFLALVPPWLNTSKYRRYTESINLDKKESQPCGDGDGNVQYLLCT</sequence>
<name>A0ABS8S6D3_DATST</name>
<gene>
    <name evidence="2" type="ORF">HAX54_025574</name>
</gene>
<keyword evidence="3" id="KW-1185">Reference proteome</keyword>
<organism evidence="2 3">
    <name type="scientific">Datura stramonium</name>
    <name type="common">Jimsonweed</name>
    <name type="synonym">Common thornapple</name>
    <dbReference type="NCBI Taxonomy" id="4076"/>
    <lineage>
        <taxon>Eukaryota</taxon>
        <taxon>Viridiplantae</taxon>
        <taxon>Streptophyta</taxon>
        <taxon>Embryophyta</taxon>
        <taxon>Tracheophyta</taxon>
        <taxon>Spermatophyta</taxon>
        <taxon>Magnoliopsida</taxon>
        <taxon>eudicotyledons</taxon>
        <taxon>Gunneridae</taxon>
        <taxon>Pentapetalae</taxon>
        <taxon>asterids</taxon>
        <taxon>lamiids</taxon>
        <taxon>Solanales</taxon>
        <taxon>Solanaceae</taxon>
        <taxon>Solanoideae</taxon>
        <taxon>Datureae</taxon>
        <taxon>Datura</taxon>
    </lineage>
</organism>
<feature type="compositionally biased region" description="Basic and acidic residues" evidence="1">
    <location>
        <begin position="1"/>
        <end position="12"/>
    </location>
</feature>
<evidence type="ECO:0000313" key="3">
    <source>
        <dbReference type="Proteomes" id="UP000823775"/>
    </source>
</evidence>